<dbReference type="PATRIC" id="fig|1224164.3.peg.2149"/>
<dbReference type="HAMAP" id="MF_00454">
    <property type="entry name" value="FluC"/>
    <property type="match status" value="1"/>
</dbReference>
<keyword evidence="6 10" id="KW-0407">Ion channel</keyword>
<evidence type="ECO:0000256" key="8">
    <source>
        <dbReference type="ARBA" id="ARBA00035585"/>
    </source>
</evidence>
<dbReference type="RefSeq" id="WP_155895152.1">
    <property type="nucleotide sequence ID" value="NZ_CP004353.1"/>
</dbReference>
<dbReference type="GO" id="GO:0140114">
    <property type="term" value="P:cellular detoxification of fluoride"/>
    <property type="evidence" value="ECO:0007669"/>
    <property type="project" value="UniProtKB-UniRule"/>
</dbReference>
<feature type="transmembrane region" description="Helical" evidence="10">
    <location>
        <begin position="27"/>
        <end position="46"/>
    </location>
</feature>
<evidence type="ECO:0000256" key="7">
    <source>
        <dbReference type="ARBA" id="ARBA00035120"/>
    </source>
</evidence>
<organism evidence="12 13">
    <name type="scientific">Corynebacterium vitaeruminis DSM 20294</name>
    <dbReference type="NCBI Taxonomy" id="1224164"/>
    <lineage>
        <taxon>Bacteria</taxon>
        <taxon>Bacillati</taxon>
        <taxon>Actinomycetota</taxon>
        <taxon>Actinomycetes</taxon>
        <taxon>Mycobacteriales</taxon>
        <taxon>Corynebacteriaceae</taxon>
        <taxon>Corynebacterium</taxon>
    </lineage>
</organism>
<keyword evidence="5 10" id="KW-0472">Membrane</keyword>
<evidence type="ECO:0000256" key="2">
    <source>
        <dbReference type="ARBA" id="ARBA00022475"/>
    </source>
</evidence>
<dbReference type="PANTHER" id="PTHR28259:SF1">
    <property type="entry name" value="FLUORIDE EXPORT PROTEIN 1-RELATED"/>
    <property type="match status" value="1"/>
</dbReference>
<dbReference type="InterPro" id="IPR020846">
    <property type="entry name" value="MFS_dom"/>
</dbReference>
<keyword evidence="10" id="KW-0813">Transport</keyword>
<dbReference type="GO" id="GO:0046872">
    <property type="term" value="F:metal ion binding"/>
    <property type="evidence" value="ECO:0007669"/>
    <property type="project" value="UniProtKB-KW"/>
</dbReference>
<dbReference type="InterPro" id="IPR003691">
    <property type="entry name" value="FluC"/>
</dbReference>
<keyword evidence="4 10" id="KW-1133">Transmembrane helix</keyword>
<dbReference type="KEGG" id="cvt:B843_10675"/>
<evidence type="ECO:0000256" key="5">
    <source>
        <dbReference type="ARBA" id="ARBA00023136"/>
    </source>
</evidence>
<evidence type="ECO:0000313" key="13">
    <source>
        <dbReference type="Proteomes" id="UP000019222"/>
    </source>
</evidence>
<dbReference type="PANTHER" id="PTHR28259">
    <property type="entry name" value="FLUORIDE EXPORT PROTEIN 1-RELATED"/>
    <property type="match status" value="1"/>
</dbReference>
<dbReference type="PROSITE" id="PS50850">
    <property type="entry name" value="MFS"/>
    <property type="match status" value="1"/>
</dbReference>
<keyword evidence="10" id="KW-0406">Ion transport</keyword>
<dbReference type="GO" id="GO:0005886">
    <property type="term" value="C:plasma membrane"/>
    <property type="evidence" value="ECO:0007669"/>
    <property type="project" value="UniProtKB-SubCell"/>
</dbReference>
<evidence type="ECO:0000259" key="11">
    <source>
        <dbReference type="PROSITE" id="PS50850"/>
    </source>
</evidence>
<accession>W5Y3S4</accession>
<evidence type="ECO:0000256" key="10">
    <source>
        <dbReference type="HAMAP-Rule" id="MF_00454"/>
    </source>
</evidence>
<comment type="similarity">
    <text evidence="7 10">Belongs to the fluoride channel Fluc/FEX (TC 1.A.43) family.</text>
</comment>
<dbReference type="HOGENOM" id="CLU_114342_2_2_11"/>
<keyword evidence="3 10" id="KW-0812">Transmembrane</keyword>
<comment type="subcellular location">
    <subcellularLocation>
        <location evidence="1 10">Cell membrane</location>
        <topology evidence="1 10">Multi-pass membrane protein</topology>
    </subcellularLocation>
</comment>
<evidence type="ECO:0000256" key="9">
    <source>
        <dbReference type="ARBA" id="ARBA00049940"/>
    </source>
</evidence>
<keyword evidence="13" id="KW-1185">Reference proteome</keyword>
<feature type="binding site" evidence="10">
    <location>
        <position position="66"/>
    </location>
    <ligand>
        <name>Na(+)</name>
        <dbReference type="ChEBI" id="CHEBI:29101"/>
        <note>structural</note>
    </ligand>
</feature>
<evidence type="ECO:0000256" key="3">
    <source>
        <dbReference type="ARBA" id="ARBA00022692"/>
    </source>
</evidence>
<evidence type="ECO:0000256" key="6">
    <source>
        <dbReference type="ARBA" id="ARBA00023303"/>
    </source>
</evidence>
<dbReference type="EMBL" id="CP004353">
    <property type="protein sequence ID" value="AHI23515.1"/>
    <property type="molecule type" value="Genomic_DNA"/>
</dbReference>
<keyword evidence="2 10" id="KW-1003">Cell membrane</keyword>
<dbReference type="AlphaFoldDB" id="W5Y3S4"/>
<evidence type="ECO:0000313" key="12">
    <source>
        <dbReference type="EMBL" id="AHI23515.1"/>
    </source>
</evidence>
<dbReference type="Pfam" id="PF02537">
    <property type="entry name" value="CRCB"/>
    <property type="match status" value="1"/>
</dbReference>
<feature type="binding site" evidence="10">
    <location>
        <position position="63"/>
    </location>
    <ligand>
        <name>Na(+)</name>
        <dbReference type="ChEBI" id="CHEBI:29101"/>
        <note>structural</note>
    </ligand>
</feature>
<keyword evidence="10" id="KW-0915">Sodium</keyword>
<comment type="catalytic activity">
    <reaction evidence="8">
        <text>fluoride(in) = fluoride(out)</text>
        <dbReference type="Rhea" id="RHEA:76159"/>
        <dbReference type="ChEBI" id="CHEBI:17051"/>
    </reaction>
    <physiologicalReaction direction="left-to-right" evidence="8">
        <dbReference type="Rhea" id="RHEA:76160"/>
    </physiologicalReaction>
</comment>
<comment type="activity regulation">
    <text evidence="10">Na(+) is not transported, but it plays an essential structural role and its presence is essential for fluoride channel function.</text>
</comment>
<feature type="domain" description="Major facilitator superfamily (MFS) profile" evidence="11">
    <location>
        <begin position="2"/>
        <end position="108"/>
    </location>
</feature>
<feature type="transmembrane region" description="Helical" evidence="10">
    <location>
        <begin position="87"/>
        <end position="105"/>
    </location>
</feature>
<evidence type="ECO:0000256" key="1">
    <source>
        <dbReference type="ARBA" id="ARBA00004651"/>
    </source>
</evidence>
<dbReference type="STRING" id="1224164.B843_10675"/>
<dbReference type="GO" id="GO:0062054">
    <property type="term" value="F:fluoride channel activity"/>
    <property type="evidence" value="ECO:0007669"/>
    <property type="project" value="UniProtKB-UniRule"/>
</dbReference>
<protein>
    <recommendedName>
        <fullName evidence="10">Fluoride-specific ion channel FluC</fullName>
    </recommendedName>
</protein>
<dbReference type="eggNOG" id="COG0239">
    <property type="taxonomic scope" value="Bacteria"/>
</dbReference>
<feature type="transmembrane region" description="Helical" evidence="10">
    <location>
        <begin position="53"/>
        <end position="72"/>
    </location>
</feature>
<reference evidence="12 13" key="1">
    <citation type="submission" date="2013-02" db="EMBL/GenBank/DDBJ databases">
        <title>The complete genome sequence of Corynebacterium vitaeruminis DSM 20294.</title>
        <authorList>
            <person name="Ruckert C."/>
            <person name="Albersmeier A."/>
            <person name="Kalinowski J."/>
        </authorList>
    </citation>
    <scope>NUCLEOTIDE SEQUENCE [LARGE SCALE GENOMIC DNA]</scope>
    <source>
        <strain evidence="13">ATCC 10234</strain>
    </source>
</reference>
<comment type="function">
    <text evidence="9 10">Fluoride-specific ion channel. Important for reducing fluoride concentration in the cell, thus reducing its toxicity.</text>
</comment>
<proteinExistence type="inferred from homology"/>
<keyword evidence="10" id="KW-0479">Metal-binding</keyword>
<name>W5Y3S4_9CORY</name>
<gene>
    <name evidence="10" type="primary">fluC</name>
    <name evidence="10" type="synonym">crcB</name>
    <name evidence="12" type="ORF">B843_10675</name>
</gene>
<dbReference type="Proteomes" id="UP000019222">
    <property type="component" value="Chromosome"/>
</dbReference>
<sequence length="108" mass="10838">MIILAIALGGFLGGILRYLLSKALPALWGTFAANAAACLLLGYASAASLSPAVTALLGTGIAGALSTWSTLAKELGGLGKSRSYRRLGVYLVGTVLVGVACVMLGRAL</sequence>
<evidence type="ECO:0000256" key="4">
    <source>
        <dbReference type="ARBA" id="ARBA00022989"/>
    </source>
</evidence>